<comment type="caution">
    <text evidence="5">The sequence shown here is derived from an EMBL/GenBank/DDBJ whole genome shotgun (WGS) entry which is preliminary data.</text>
</comment>
<gene>
    <name evidence="5" type="ORF">A4R35_18840</name>
</gene>
<evidence type="ECO:0000259" key="4">
    <source>
        <dbReference type="Pfam" id="PF22475"/>
    </source>
</evidence>
<dbReference type="Pfam" id="PF01053">
    <property type="entry name" value="Cys_Met_Meta_PP"/>
    <property type="match status" value="1"/>
</dbReference>
<evidence type="ECO:0000313" key="5">
    <source>
        <dbReference type="EMBL" id="RAQ97602.1"/>
    </source>
</evidence>
<dbReference type="GO" id="GO:0030170">
    <property type="term" value="F:pyridoxal phosphate binding"/>
    <property type="evidence" value="ECO:0007669"/>
    <property type="project" value="InterPro"/>
</dbReference>
<keyword evidence="2 3" id="KW-0663">Pyridoxal phosphate</keyword>
<dbReference type="Gene3D" id="3.90.1150.130">
    <property type="match status" value="1"/>
</dbReference>
<comment type="similarity">
    <text evidence="3">Belongs to the trans-sulfuration enzymes family.</text>
</comment>
<dbReference type="EMBL" id="MCIF01000002">
    <property type="protein sequence ID" value="RAQ97602.1"/>
    <property type="molecule type" value="Genomic_DNA"/>
</dbReference>
<evidence type="ECO:0000313" key="6">
    <source>
        <dbReference type="Proteomes" id="UP000248706"/>
    </source>
</evidence>
<proteinExistence type="inferred from homology"/>
<dbReference type="AlphaFoldDB" id="A0A328VN31"/>
<dbReference type="GO" id="GO:0019346">
    <property type="term" value="P:transsulfuration"/>
    <property type="evidence" value="ECO:0007669"/>
    <property type="project" value="InterPro"/>
</dbReference>
<evidence type="ECO:0000256" key="2">
    <source>
        <dbReference type="ARBA" id="ARBA00022898"/>
    </source>
</evidence>
<evidence type="ECO:0000256" key="3">
    <source>
        <dbReference type="RuleBase" id="RU362118"/>
    </source>
</evidence>
<sequence length="370" mass="40038">MVHAGVRLPPLRLEEARRLQFRLIETLRRHFPGQEWLTRGELGVGVDGEGSRFTRHVERVLAAFFGSEEAVLVTGAGTGAIRAALFALLPPLSRILVHEAPLYATTAVTFRAAGYVPVSVDLHDRERLRQVLGDAALQAVYLQHARQRPDDHYDLGAVIAEVRAVRPELPIVVDDNYAVANTPRIGVELGADVSAFSAYKLLGPEGIGVVLCSQPLARAIRADMYSGGSRVQGFQAQEVLMGLALAFVANALTQESAEAVVERLRTAPPPACARHVVEAHVASLQSPVVLVRLRQPLAERVVMRAAARGAAPFPVGAMARYELAPLFYRISGTMSASLGAEEAQHWLRINPMRAGPETVLAILEEALSEV</sequence>
<dbReference type="Pfam" id="PF22475">
    <property type="entry name" value="YhfS-like_C"/>
    <property type="match status" value="1"/>
</dbReference>
<keyword evidence="6" id="KW-1185">Reference proteome</keyword>
<comment type="cofactor">
    <cofactor evidence="1 3">
        <name>pyridoxal 5'-phosphate</name>
        <dbReference type="ChEBI" id="CHEBI:597326"/>
    </cofactor>
</comment>
<accession>A0A328VN31</accession>
<dbReference type="InterPro" id="IPR054718">
    <property type="entry name" value="YhfS-like_C"/>
</dbReference>
<dbReference type="SUPFAM" id="SSF53383">
    <property type="entry name" value="PLP-dependent transferases"/>
    <property type="match status" value="1"/>
</dbReference>
<dbReference type="InterPro" id="IPR000277">
    <property type="entry name" value="Cys/Met-Metab_PyrdxlP-dep_enz"/>
</dbReference>
<reference evidence="5 6" key="1">
    <citation type="submission" date="2016-08" db="EMBL/GenBank/DDBJ databases">
        <title>Analysis of Carbohydrate Active Enzymes in Thermogemmatispora T81 Reveals Carbohydrate Degradation Ability.</title>
        <authorList>
            <person name="Tomazini A."/>
            <person name="Lal S."/>
            <person name="Stott M."/>
            <person name="Henrissat B."/>
            <person name="Polikarpov I."/>
            <person name="Sparling R."/>
            <person name="Levin D.B."/>
        </authorList>
    </citation>
    <scope>NUCLEOTIDE SEQUENCE [LARGE SCALE GENOMIC DNA]</scope>
    <source>
        <strain evidence="5 6">T81</strain>
    </source>
</reference>
<protein>
    <recommendedName>
        <fullName evidence="4">YhfS-like C-terminal domain-containing protein</fullName>
    </recommendedName>
</protein>
<dbReference type="Gene3D" id="3.40.640.10">
    <property type="entry name" value="Type I PLP-dependent aspartate aminotransferase-like (Major domain)"/>
    <property type="match status" value="1"/>
</dbReference>
<organism evidence="5 6">
    <name type="scientific">Thermogemmatispora tikiterensis</name>
    <dbReference type="NCBI Taxonomy" id="1825093"/>
    <lineage>
        <taxon>Bacteria</taxon>
        <taxon>Bacillati</taxon>
        <taxon>Chloroflexota</taxon>
        <taxon>Ktedonobacteria</taxon>
        <taxon>Thermogemmatisporales</taxon>
        <taxon>Thermogemmatisporaceae</taxon>
        <taxon>Thermogemmatispora</taxon>
    </lineage>
</organism>
<evidence type="ECO:0000256" key="1">
    <source>
        <dbReference type="ARBA" id="ARBA00001933"/>
    </source>
</evidence>
<dbReference type="InterPro" id="IPR015424">
    <property type="entry name" value="PyrdxlP-dep_Trfase"/>
</dbReference>
<feature type="domain" description="YhfS-like C-terminal" evidence="4">
    <location>
        <begin position="274"/>
        <end position="363"/>
    </location>
</feature>
<dbReference type="Proteomes" id="UP000248706">
    <property type="component" value="Unassembled WGS sequence"/>
</dbReference>
<name>A0A328VN31_9CHLR</name>
<dbReference type="InterPro" id="IPR015421">
    <property type="entry name" value="PyrdxlP-dep_Trfase_major"/>
</dbReference>